<proteinExistence type="predicted"/>
<gene>
    <name evidence="4" type="ORF">Lboz_1887</name>
</gene>
<evidence type="ECO:0000313" key="5">
    <source>
        <dbReference type="Proteomes" id="UP000054695"/>
    </source>
</evidence>
<dbReference type="SMART" id="SM00448">
    <property type="entry name" value="REC"/>
    <property type="match status" value="1"/>
</dbReference>
<evidence type="ECO:0000256" key="1">
    <source>
        <dbReference type="ARBA" id="ARBA00022553"/>
    </source>
</evidence>
<dbReference type="InterPro" id="IPR050595">
    <property type="entry name" value="Bact_response_regulator"/>
</dbReference>
<keyword evidence="5" id="KW-1185">Reference proteome</keyword>
<name>A0A0W0RQB0_LEGBO</name>
<dbReference type="EMBL" id="LNXU01000019">
    <property type="protein sequence ID" value="KTC73241.1"/>
    <property type="molecule type" value="Genomic_DNA"/>
</dbReference>
<dbReference type="PATRIC" id="fig|447.4.peg.2007"/>
<evidence type="ECO:0000313" key="4">
    <source>
        <dbReference type="EMBL" id="KTC73241.1"/>
    </source>
</evidence>
<dbReference type="AlphaFoldDB" id="A0A0W0RQB0"/>
<accession>A0A0W0RQB0</accession>
<sequence>MNKKYILLIEDNESIRKSLVWALEEEGYPIITASNGKHALNSLEKEPLPSLIILDLMMPEMDGWTFREQQKKNPQTREIPTIITSARNRLDEILHPFPNELLFPKPFDINNLLEVIEQKISF</sequence>
<dbReference type="PANTHER" id="PTHR44591">
    <property type="entry name" value="STRESS RESPONSE REGULATOR PROTEIN 1"/>
    <property type="match status" value="1"/>
</dbReference>
<dbReference type="Pfam" id="PF00072">
    <property type="entry name" value="Response_reg"/>
    <property type="match status" value="1"/>
</dbReference>
<evidence type="ECO:0000256" key="2">
    <source>
        <dbReference type="PROSITE-ProRule" id="PRU00169"/>
    </source>
</evidence>
<dbReference type="Gene3D" id="3.40.50.2300">
    <property type="match status" value="1"/>
</dbReference>
<dbReference type="InterPro" id="IPR011006">
    <property type="entry name" value="CheY-like_superfamily"/>
</dbReference>
<organism evidence="4 5">
    <name type="scientific">Legionella bozemanae</name>
    <name type="common">Fluoribacter bozemanae</name>
    <dbReference type="NCBI Taxonomy" id="447"/>
    <lineage>
        <taxon>Bacteria</taxon>
        <taxon>Pseudomonadati</taxon>
        <taxon>Pseudomonadota</taxon>
        <taxon>Gammaproteobacteria</taxon>
        <taxon>Legionellales</taxon>
        <taxon>Legionellaceae</taxon>
        <taxon>Legionella</taxon>
    </lineage>
</organism>
<comment type="caution">
    <text evidence="4">The sequence shown here is derived from an EMBL/GenBank/DDBJ whole genome shotgun (WGS) entry which is preliminary data.</text>
</comment>
<dbReference type="SUPFAM" id="SSF52172">
    <property type="entry name" value="CheY-like"/>
    <property type="match status" value="1"/>
</dbReference>
<dbReference type="RefSeq" id="WP_058459527.1">
    <property type="nucleotide sequence ID" value="NZ_CAAAIY010000015.1"/>
</dbReference>
<dbReference type="PROSITE" id="PS50110">
    <property type="entry name" value="RESPONSE_REGULATORY"/>
    <property type="match status" value="1"/>
</dbReference>
<keyword evidence="1 2" id="KW-0597">Phosphoprotein</keyword>
<reference evidence="4 5" key="1">
    <citation type="submission" date="2015-11" db="EMBL/GenBank/DDBJ databases">
        <title>Genomic analysis of 38 Legionella species identifies large and diverse effector repertoires.</title>
        <authorList>
            <person name="Burstein D."/>
            <person name="Amaro F."/>
            <person name="Zusman T."/>
            <person name="Lifshitz Z."/>
            <person name="Cohen O."/>
            <person name="Gilbert J.A."/>
            <person name="Pupko T."/>
            <person name="Shuman H.A."/>
            <person name="Segal G."/>
        </authorList>
    </citation>
    <scope>NUCLEOTIDE SEQUENCE [LARGE SCALE GENOMIC DNA]</scope>
    <source>
        <strain evidence="4 5">WIGA</strain>
    </source>
</reference>
<protein>
    <submittedName>
        <fullName evidence="4">Two-component response regulator</fullName>
    </submittedName>
</protein>
<dbReference type="STRING" id="447.Lboz_1887"/>
<dbReference type="OrthoDB" id="9800897at2"/>
<evidence type="ECO:0000259" key="3">
    <source>
        <dbReference type="PROSITE" id="PS50110"/>
    </source>
</evidence>
<dbReference type="GO" id="GO:0000160">
    <property type="term" value="P:phosphorelay signal transduction system"/>
    <property type="evidence" value="ECO:0007669"/>
    <property type="project" value="InterPro"/>
</dbReference>
<feature type="domain" description="Response regulatory" evidence="3">
    <location>
        <begin position="5"/>
        <end position="120"/>
    </location>
</feature>
<dbReference type="InterPro" id="IPR001789">
    <property type="entry name" value="Sig_transdc_resp-reg_receiver"/>
</dbReference>
<dbReference type="PANTHER" id="PTHR44591:SF3">
    <property type="entry name" value="RESPONSE REGULATORY DOMAIN-CONTAINING PROTEIN"/>
    <property type="match status" value="1"/>
</dbReference>
<feature type="modified residue" description="4-aspartylphosphate" evidence="2">
    <location>
        <position position="55"/>
    </location>
</feature>
<dbReference type="Proteomes" id="UP000054695">
    <property type="component" value="Unassembled WGS sequence"/>
</dbReference>